<comment type="caution">
    <text evidence="2">The sequence shown here is derived from an EMBL/GenBank/DDBJ whole genome shotgun (WGS) entry which is preliminary data.</text>
</comment>
<organism evidence="2 3">
    <name type="scientific">Phycomyces blakesleeanus</name>
    <dbReference type="NCBI Taxonomy" id="4837"/>
    <lineage>
        <taxon>Eukaryota</taxon>
        <taxon>Fungi</taxon>
        <taxon>Fungi incertae sedis</taxon>
        <taxon>Mucoromycota</taxon>
        <taxon>Mucoromycotina</taxon>
        <taxon>Mucoromycetes</taxon>
        <taxon>Mucorales</taxon>
        <taxon>Phycomycetaceae</taxon>
        <taxon>Phycomyces</taxon>
    </lineage>
</organism>
<reference evidence="2 3" key="1">
    <citation type="submission" date="2024-04" db="EMBL/GenBank/DDBJ databases">
        <title>Symmetric and asymmetric DNA N6-adenine methylation regulates different biological responses in Mucorales.</title>
        <authorList>
            <consortium name="Lawrence Berkeley National Laboratory"/>
            <person name="Lax C."/>
            <person name="Mondo S.J."/>
            <person name="Osorio-Concepcion M."/>
            <person name="Muszewska A."/>
            <person name="Corrochano-Luque M."/>
            <person name="Gutierrez G."/>
            <person name="Riley R."/>
            <person name="Lipzen A."/>
            <person name="Guo J."/>
            <person name="Hundley H."/>
            <person name="Amirebrahimi M."/>
            <person name="Ng V."/>
            <person name="Lorenzo-Gutierrez D."/>
            <person name="Binder U."/>
            <person name="Yang J."/>
            <person name="Song Y."/>
            <person name="Canovas D."/>
            <person name="Navarro E."/>
            <person name="Freitag M."/>
            <person name="Gabaldon T."/>
            <person name="Grigoriev I.V."/>
            <person name="Corrochano L.M."/>
            <person name="Nicolas F.E."/>
            <person name="Garre V."/>
        </authorList>
    </citation>
    <scope>NUCLEOTIDE SEQUENCE [LARGE SCALE GENOMIC DNA]</scope>
    <source>
        <strain evidence="2 3">L51</strain>
    </source>
</reference>
<evidence type="ECO:0000313" key="3">
    <source>
        <dbReference type="Proteomes" id="UP001448207"/>
    </source>
</evidence>
<proteinExistence type="predicted"/>
<keyword evidence="1" id="KW-0732">Signal</keyword>
<evidence type="ECO:0000256" key="1">
    <source>
        <dbReference type="SAM" id="SignalP"/>
    </source>
</evidence>
<name>A0ABR3AHQ0_PHYBL</name>
<dbReference type="PANTHER" id="PTHR39142:SF1">
    <property type="entry name" value="AEL197CP"/>
    <property type="match status" value="1"/>
</dbReference>
<dbReference type="Pfam" id="PF12929">
    <property type="entry name" value="Mid1"/>
    <property type="match status" value="1"/>
</dbReference>
<dbReference type="Gene3D" id="1.10.2000.10">
    <property type="entry name" value="Frizzled cysteine-rich domain"/>
    <property type="match status" value="1"/>
</dbReference>
<dbReference type="PANTHER" id="PTHR39142">
    <property type="entry name" value="MID1P"/>
    <property type="match status" value="1"/>
</dbReference>
<sequence>MLILVLGLLLSLFSSNVFAQAPITIQLNNSQIISLSIDSGDLQHFYFPVETATILALSTIHDSFTKRDISPIYLTLTSCSQPTPPDNYQGQVPSLDVFLSLSNDNTLPGPSNGIPVNGSFGGRTSWEGDSTFPKVWIGVVAPTLNDHWTGSWTFEIGISTQQWMHPPLLTGSLGEPAMVLDDTDTTHALFLTSPYESSTAPNVSLLLAGHVPTELMYSLCAIKPYQITNFSLNTTLTSRGPSVAARQQLYVSGLTGDAVYIAYLLETQNGQMTFGPPIEIQTKSPDASCRLIYNLGFCDQVAYSVPVGATIGLDTSEIASNYDTQAKATFDPFGTALSQFNCEKTQYSLVRNCNDCYMDYKRWLCSVTIPRCTSALSSVPGTQASGQFPAVSVRSIPTNRSRNPWIDQNMTPGPWVELLPCIDLCYRVVQSCPPFLQFNCPIGDLAMYQYGYWQNGELSANDTTFTYDVNHPTCNRNGLDTTLLVISEAINIKVSGSLAFIGLFWMIWWNI</sequence>
<keyword evidence="3" id="KW-1185">Reference proteome</keyword>
<protein>
    <submittedName>
        <fullName evidence="2">Stretch-activated Ca2+-permeable channel component-domain-containing protein</fullName>
    </submittedName>
</protein>
<feature type="chain" id="PRO_5047247259" evidence="1">
    <location>
        <begin position="20"/>
        <end position="511"/>
    </location>
</feature>
<dbReference type="Proteomes" id="UP001448207">
    <property type="component" value="Unassembled WGS sequence"/>
</dbReference>
<feature type="signal peptide" evidence="1">
    <location>
        <begin position="1"/>
        <end position="19"/>
    </location>
</feature>
<dbReference type="InterPro" id="IPR024338">
    <property type="entry name" value="MID1/Yam8"/>
</dbReference>
<dbReference type="EMBL" id="JBCLYO010000045">
    <property type="protein sequence ID" value="KAL0074186.1"/>
    <property type="molecule type" value="Genomic_DNA"/>
</dbReference>
<evidence type="ECO:0000313" key="2">
    <source>
        <dbReference type="EMBL" id="KAL0074186.1"/>
    </source>
</evidence>
<gene>
    <name evidence="2" type="ORF">J3Q64DRAFT_1778960</name>
</gene>
<dbReference type="InterPro" id="IPR036790">
    <property type="entry name" value="Frizzled_dom_sf"/>
</dbReference>
<accession>A0ABR3AHQ0</accession>